<feature type="domain" description="Integrase catalytic" evidence="1">
    <location>
        <begin position="292"/>
        <end position="469"/>
    </location>
</feature>
<comment type="caution">
    <text evidence="2">The sequence shown here is derived from an EMBL/GenBank/DDBJ whole genome shotgun (WGS) entry which is preliminary data.</text>
</comment>
<organism evidence="2 3">
    <name type="scientific">Enterococcus cecorum</name>
    <dbReference type="NCBI Taxonomy" id="44008"/>
    <lineage>
        <taxon>Bacteria</taxon>
        <taxon>Bacillati</taxon>
        <taxon>Bacillota</taxon>
        <taxon>Bacilli</taxon>
        <taxon>Lactobacillales</taxon>
        <taxon>Enterococcaceae</taxon>
        <taxon>Enterococcus</taxon>
    </lineage>
</organism>
<evidence type="ECO:0000313" key="2">
    <source>
        <dbReference type="EMBL" id="RBR28047.1"/>
    </source>
</evidence>
<accession>A0A366SE64</accession>
<dbReference type="InterPro" id="IPR024064">
    <property type="entry name" value="FdhE-like_sf"/>
</dbReference>
<proteinExistence type="predicted"/>
<dbReference type="SUPFAM" id="SSF53098">
    <property type="entry name" value="Ribonuclease H-like"/>
    <property type="match status" value="1"/>
</dbReference>
<dbReference type="PROSITE" id="PS50994">
    <property type="entry name" value="INTEGRASE"/>
    <property type="match status" value="1"/>
</dbReference>
<dbReference type="InterPro" id="IPR032874">
    <property type="entry name" value="DDE_dom"/>
</dbReference>
<dbReference type="AlphaFoldDB" id="A0A366SE64"/>
<dbReference type="GO" id="GO:0003676">
    <property type="term" value="F:nucleic acid binding"/>
    <property type="evidence" value="ECO:0007669"/>
    <property type="project" value="InterPro"/>
</dbReference>
<dbReference type="InterPro" id="IPR036397">
    <property type="entry name" value="RNaseH_sf"/>
</dbReference>
<dbReference type="Gene3D" id="3.30.420.10">
    <property type="entry name" value="Ribonuclease H-like superfamily/Ribonuclease H"/>
    <property type="match status" value="1"/>
</dbReference>
<dbReference type="GO" id="GO:0015074">
    <property type="term" value="P:DNA integration"/>
    <property type="evidence" value="ECO:0007669"/>
    <property type="project" value="InterPro"/>
</dbReference>
<sequence>MHTSLLHHLVKTINTKMKIIREQVQLIHFLLKIIFRSNLLDQIQSKSPSLEQPTDLNFQKFRVDELPIIEETEKLDFRILLAEYKAKHGKDLKPVQRRNGKRVPSHIYCPKCDAPHAFLYDNNGGKGQYSCKVCETNFNIKNRFAKELTFRCPYCQHTLSHIKTRKGFKIYKCVQEDCPYYVRRLNELSDDARVLFEQKPHEFKMHYIYREFDLPFTDLTCNLPSPIETVVDLSKIYSSPQVLGLILTYHVNYGLSAEKTAALMYDVHQVKISGQTIRNYARSVGAHMQPFTTYYPYQLSDQLCGDETYIRVLGSWNYIYFFFDAKNKIILSHRYSPNRDTQTAIKAIYDVIRHYGKDIPENLNLVVDGNPIYLLAQQYFQRHGIDFDVTQVIGLTNEDPVSKEYRPLKQIVERLNRTFKANYKPLGGFGSESGAIAQVVLFSTFFNFLRPHSALEKGRIPVQLEELNQCQDMPSKWIKLIQLASEFKYELPAS</sequence>
<dbReference type="EMBL" id="LEOY01000018">
    <property type="protein sequence ID" value="RBR28047.1"/>
    <property type="molecule type" value="Genomic_DNA"/>
</dbReference>
<gene>
    <name evidence="2" type="ORF">EB18_01922</name>
</gene>
<dbReference type="InterPro" id="IPR012337">
    <property type="entry name" value="RNaseH-like_sf"/>
</dbReference>
<evidence type="ECO:0000259" key="1">
    <source>
        <dbReference type="PROSITE" id="PS50994"/>
    </source>
</evidence>
<dbReference type="InterPro" id="IPR001584">
    <property type="entry name" value="Integrase_cat-core"/>
</dbReference>
<evidence type="ECO:0000313" key="3">
    <source>
        <dbReference type="Proteomes" id="UP000252800"/>
    </source>
</evidence>
<reference evidence="2 3" key="1">
    <citation type="submission" date="2015-06" db="EMBL/GenBank/DDBJ databases">
        <title>The Genome Sequence of Enterococcus cecorum 170AEA1.</title>
        <authorList>
            <consortium name="The Broad Institute Genomics Platform"/>
            <consortium name="The Broad Institute Genome Sequencing Center for Infectious Disease"/>
            <person name="Earl A.M."/>
            <person name="Van Tyne D."/>
            <person name="Lebreton F."/>
            <person name="Saavedra J.T."/>
            <person name="Gilmore M.S."/>
            <person name="Manson McGuire A."/>
            <person name="Clock S."/>
            <person name="Crupain M."/>
            <person name="Rangan U."/>
            <person name="Young S."/>
            <person name="Abouelleil A."/>
            <person name="Cao P."/>
            <person name="Chapman S.B."/>
            <person name="Griggs A."/>
            <person name="Priest M."/>
            <person name="Shea T."/>
            <person name="Wortman J."/>
            <person name="Nusbaum C."/>
            <person name="Birren B."/>
        </authorList>
    </citation>
    <scope>NUCLEOTIDE SEQUENCE [LARGE SCALE GENOMIC DNA]</scope>
    <source>
        <strain evidence="2 3">170AEA1</strain>
    </source>
</reference>
<dbReference type="Proteomes" id="UP000252800">
    <property type="component" value="Unassembled WGS sequence"/>
</dbReference>
<name>A0A366SE64_9ENTE</name>
<dbReference type="Pfam" id="PF13610">
    <property type="entry name" value="DDE_Tnp_IS240"/>
    <property type="match status" value="1"/>
</dbReference>
<dbReference type="SUPFAM" id="SSF144020">
    <property type="entry name" value="FdhE-like"/>
    <property type="match status" value="1"/>
</dbReference>
<protein>
    <recommendedName>
        <fullName evidence="1">Integrase catalytic domain-containing protein</fullName>
    </recommendedName>
</protein>